<dbReference type="Proteomes" id="UP001327560">
    <property type="component" value="Chromosome 8"/>
</dbReference>
<evidence type="ECO:0000256" key="1">
    <source>
        <dbReference type="SAM" id="MobiDB-lite"/>
    </source>
</evidence>
<sequence length="470" mass="50825">MIPGSGAPCRWSEARCCCSSSLKDLLAPATAGRPSRPVCFFRPTLVVLSAGGSLRPPAGRGEVDRALLHLSQRIAPNFRVLHDRPGHPPWIPRRRRRARRVYVREVSDGAEGYPRSPSAVYRPAAGVHRRTACRQARGDPVAPRYRGLETGQESPASRSYAAARSAKAMPPLEPAPEEAAAEVEEVPTSGICRPLSDILKELGKKVPESLIKTRVEEGVAIRYIPWFASFCRLSFCLVLLHVPTFLGKIVLRARNCPKSHIVVEVENEKLAHLQALTSGSDQVSTGGPGCNLIGSMSTQMVPTMKQLTLNGPIPVISQLDPQYFSPHPSLPSTQDFASLDIETAGTLPSSPKIITYHRRQSRSGGKPSSSLKGCLLRRSSRLSAHGARGDCLKRAPDLKARLFEGHHCGSSTMGANQTATLKALGLHSTRMVTDLSNLSIVEQASAIGFVNLTSPFQLEEKLKNVVAGKA</sequence>
<evidence type="ECO:0000313" key="3">
    <source>
        <dbReference type="Proteomes" id="UP001327560"/>
    </source>
</evidence>
<accession>A0AAQ3L035</accession>
<reference evidence="2 3" key="1">
    <citation type="submission" date="2023-10" db="EMBL/GenBank/DDBJ databases">
        <title>Chromosome-scale genome assembly provides insights into flower coloration mechanisms of Canna indica.</title>
        <authorList>
            <person name="Li C."/>
        </authorList>
    </citation>
    <scope>NUCLEOTIDE SEQUENCE [LARGE SCALE GENOMIC DNA]</scope>
    <source>
        <tissue evidence="2">Flower</tissue>
    </source>
</reference>
<proteinExistence type="predicted"/>
<protein>
    <submittedName>
        <fullName evidence="2">Uncharacterized protein</fullName>
    </submittedName>
</protein>
<gene>
    <name evidence="2" type="ORF">Cni_G24407</name>
</gene>
<evidence type="ECO:0000313" key="2">
    <source>
        <dbReference type="EMBL" id="WOL15626.1"/>
    </source>
</evidence>
<organism evidence="2 3">
    <name type="scientific">Canna indica</name>
    <name type="common">Indian-shot</name>
    <dbReference type="NCBI Taxonomy" id="4628"/>
    <lineage>
        <taxon>Eukaryota</taxon>
        <taxon>Viridiplantae</taxon>
        <taxon>Streptophyta</taxon>
        <taxon>Embryophyta</taxon>
        <taxon>Tracheophyta</taxon>
        <taxon>Spermatophyta</taxon>
        <taxon>Magnoliopsida</taxon>
        <taxon>Liliopsida</taxon>
        <taxon>Zingiberales</taxon>
        <taxon>Cannaceae</taxon>
        <taxon>Canna</taxon>
    </lineage>
</organism>
<feature type="region of interest" description="Disordered" evidence="1">
    <location>
        <begin position="135"/>
        <end position="160"/>
    </location>
</feature>
<dbReference type="EMBL" id="CP136897">
    <property type="protein sequence ID" value="WOL15626.1"/>
    <property type="molecule type" value="Genomic_DNA"/>
</dbReference>
<name>A0AAQ3L035_9LILI</name>
<dbReference type="AlphaFoldDB" id="A0AAQ3L035"/>
<keyword evidence="3" id="KW-1185">Reference proteome</keyword>